<dbReference type="RefSeq" id="WP_309865296.1">
    <property type="nucleotide sequence ID" value="NZ_JAVDQG010000004.1"/>
</dbReference>
<organism evidence="2 3">
    <name type="scientific">Desmospora profundinema</name>
    <dbReference type="NCBI Taxonomy" id="1571184"/>
    <lineage>
        <taxon>Bacteria</taxon>
        <taxon>Bacillati</taxon>
        <taxon>Bacillota</taxon>
        <taxon>Bacilli</taxon>
        <taxon>Bacillales</taxon>
        <taxon>Thermoactinomycetaceae</taxon>
        <taxon>Desmospora</taxon>
    </lineage>
</organism>
<evidence type="ECO:0000313" key="2">
    <source>
        <dbReference type="EMBL" id="MDR6225988.1"/>
    </source>
</evidence>
<keyword evidence="2" id="KW-0808">Transferase</keyword>
<proteinExistence type="predicted"/>
<gene>
    <name evidence="2" type="ORF">JOE21_001994</name>
</gene>
<dbReference type="SUPFAM" id="SSF69572">
    <property type="entry name" value="Activating enzymes of the ubiquitin-like proteins"/>
    <property type="match status" value="1"/>
</dbReference>
<feature type="domain" description="THIF-type NAD/FAD binding fold" evidence="1">
    <location>
        <begin position="15"/>
        <end position="243"/>
    </location>
</feature>
<sequence>MIPLTEIDKQQFGWQMMIPDFGESAQKKLKGASALVTRVGGLGSPTALYLAMAGIGKLVIAHGGVPELGHMNRWILSPYEAVGKTSPVESVSRFIKQLTPSIEIVTIKENVNEENVENMVAEVDIAFDCPPYFEERKALNRECVRQNKPMVEASVCYADGYLTSIKPGETPCLECLGFQSEEWKLPFPIIGAVSGTMGALAAMEGVKIITGVGQPLYNQLMVYNGETTTFQNIKVIRNPDCSVCGELDKGVMGL</sequence>
<dbReference type="InterPro" id="IPR045886">
    <property type="entry name" value="ThiF/MoeB/HesA"/>
</dbReference>
<name>A0ABU1IMI3_9BACL</name>
<dbReference type="Gene3D" id="3.40.50.720">
    <property type="entry name" value="NAD(P)-binding Rossmann-like Domain"/>
    <property type="match status" value="1"/>
</dbReference>
<accession>A0ABU1IMI3</accession>
<dbReference type="CDD" id="cd00757">
    <property type="entry name" value="ThiF_MoeB_HesA_family"/>
    <property type="match status" value="1"/>
</dbReference>
<dbReference type="EMBL" id="JAVDQG010000004">
    <property type="protein sequence ID" value="MDR6225988.1"/>
    <property type="molecule type" value="Genomic_DNA"/>
</dbReference>
<evidence type="ECO:0000259" key="1">
    <source>
        <dbReference type="Pfam" id="PF00899"/>
    </source>
</evidence>
<protein>
    <submittedName>
        <fullName evidence="2">Molybdopterin/thiamine biosynthesis adenylyltransferase</fullName>
    </submittedName>
</protein>
<dbReference type="Pfam" id="PF00899">
    <property type="entry name" value="ThiF"/>
    <property type="match status" value="1"/>
</dbReference>
<dbReference type="InterPro" id="IPR000594">
    <property type="entry name" value="ThiF_NAD_FAD-bd"/>
</dbReference>
<dbReference type="GO" id="GO:0016779">
    <property type="term" value="F:nucleotidyltransferase activity"/>
    <property type="evidence" value="ECO:0007669"/>
    <property type="project" value="UniProtKB-KW"/>
</dbReference>
<reference evidence="2 3" key="1">
    <citation type="submission" date="2023-07" db="EMBL/GenBank/DDBJ databases">
        <title>Genomic Encyclopedia of Type Strains, Phase IV (KMG-IV): sequencing the most valuable type-strain genomes for metagenomic binning, comparative biology and taxonomic classification.</title>
        <authorList>
            <person name="Goeker M."/>
        </authorList>
    </citation>
    <scope>NUCLEOTIDE SEQUENCE [LARGE SCALE GENOMIC DNA]</scope>
    <source>
        <strain evidence="2 3">DSM 45903</strain>
    </source>
</reference>
<dbReference type="InterPro" id="IPR035985">
    <property type="entry name" value="Ubiquitin-activating_enz"/>
</dbReference>
<comment type="caution">
    <text evidence="2">The sequence shown here is derived from an EMBL/GenBank/DDBJ whole genome shotgun (WGS) entry which is preliminary data.</text>
</comment>
<dbReference type="PANTHER" id="PTHR10953">
    <property type="entry name" value="UBIQUITIN-ACTIVATING ENZYME E1"/>
    <property type="match status" value="1"/>
</dbReference>
<keyword evidence="3" id="KW-1185">Reference proteome</keyword>
<dbReference type="Proteomes" id="UP001185012">
    <property type="component" value="Unassembled WGS sequence"/>
</dbReference>
<keyword evidence="2" id="KW-0548">Nucleotidyltransferase</keyword>
<dbReference type="PANTHER" id="PTHR10953:SF102">
    <property type="entry name" value="ADENYLYLTRANSFERASE AND SULFURTRANSFERASE MOCS3"/>
    <property type="match status" value="1"/>
</dbReference>
<evidence type="ECO:0000313" key="3">
    <source>
        <dbReference type="Proteomes" id="UP001185012"/>
    </source>
</evidence>